<gene>
    <name evidence="8" type="primary">tetR</name>
    <name evidence="8" type="ORF">K227x_32920</name>
</gene>
<keyword evidence="2" id="KW-0678">Repressor</keyword>
<comment type="function">
    <text evidence="1">TetR is the repressor of the tetracycline resistance element; its N-terminal region forms a helix-turn-helix structure and binds DNA. Binding of tetracycline to TetR reduces the repressor affinity for the tetracycline resistance gene (tetA) promoter operator sites.</text>
</comment>
<dbReference type="InterPro" id="IPR003012">
    <property type="entry name" value="Tet_transcr_reg_TetR"/>
</dbReference>
<dbReference type="PRINTS" id="PR00455">
    <property type="entry name" value="HTHTETR"/>
</dbReference>
<accession>A0A517NCM2</accession>
<protein>
    <submittedName>
        <fullName evidence="8">Tetracycline repressor protein class H</fullName>
    </submittedName>
</protein>
<feature type="domain" description="HTH tetR-type" evidence="7">
    <location>
        <begin position="13"/>
        <end position="73"/>
    </location>
</feature>
<dbReference type="SUPFAM" id="SSF46689">
    <property type="entry name" value="Homeodomain-like"/>
    <property type="match status" value="1"/>
</dbReference>
<sequence>MAKTKKTDQRRGSLRKERVLEAAVRIADQGGIDALTMRKIAQKLNVEAMSLYNHVANKDEILDGIVDAVVGEIDVPAVGGDWRVAMQRRATSAHQVLMQHPWATMLIVSRVNSGPAMLRYADATIGCLVEAGFSYPAADYAWNAIDSFVYGFTLQKLNFPFQPDQYATVATQYLPMIPADEYPYLHSLSQQVIALRHDGIHELDFGLELVLDGLEAMRRR</sequence>
<dbReference type="InterPro" id="IPR036271">
    <property type="entry name" value="Tet_transcr_reg_TetR-rel_C_sf"/>
</dbReference>
<dbReference type="GO" id="GO:0046677">
    <property type="term" value="P:response to antibiotic"/>
    <property type="evidence" value="ECO:0007669"/>
    <property type="project" value="InterPro"/>
</dbReference>
<proteinExistence type="predicted"/>
<evidence type="ECO:0000256" key="3">
    <source>
        <dbReference type="ARBA" id="ARBA00023015"/>
    </source>
</evidence>
<dbReference type="Pfam" id="PF02909">
    <property type="entry name" value="TetR_C_1"/>
    <property type="match status" value="1"/>
</dbReference>
<reference evidence="8 9" key="1">
    <citation type="submission" date="2019-02" db="EMBL/GenBank/DDBJ databases">
        <title>Deep-cultivation of Planctomycetes and their phenomic and genomic characterization uncovers novel biology.</title>
        <authorList>
            <person name="Wiegand S."/>
            <person name="Jogler M."/>
            <person name="Boedeker C."/>
            <person name="Pinto D."/>
            <person name="Vollmers J."/>
            <person name="Rivas-Marin E."/>
            <person name="Kohn T."/>
            <person name="Peeters S.H."/>
            <person name="Heuer A."/>
            <person name="Rast P."/>
            <person name="Oberbeckmann S."/>
            <person name="Bunk B."/>
            <person name="Jeske O."/>
            <person name="Meyerdierks A."/>
            <person name="Storesund J.E."/>
            <person name="Kallscheuer N."/>
            <person name="Luecker S."/>
            <person name="Lage O.M."/>
            <person name="Pohl T."/>
            <person name="Merkel B.J."/>
            <person name="Hornburger P."/>
            <person name="Mueller R.-W."/>
            <person name="Bruemmer F."/>
            <person name="Labrenz M."/>
            <person name="Spormann A.M."/>
            <person name="Op den Camp H."/>
            <person name="Overmann J."/>
            <person name="Amann R."/>
            <person name="Jetten M.S.M."/>
            <person name="Mascher T."/>
            <person name="Medema M.H."/>
            <person name="Devos D.P."/>
            <person name="Kaster A.-K."/>
            <person name="Ovreas L."/>
            <person name="Rohde M."/>
            <person name="Galperin M.Y."/>
            <person name="Jogler C."/>
        </authorList>
    </citation>
    <scope>NUCLEOTIDE SEQUENCE [LARGE SCALE GENOMIC DNA]</scope>
    <source>
        <strain evidence="8 9">K22_7</strain>
    </source>
</reference>
<dbReference type="OrthoDB" id="166040at2"/>
<dbReference type="Gene3D" id="1.10.357.10">
    <property type="entry name" value="Tetracycline Repressor, domain 2"/>
    <property type="match status" value="1"/>
</dbReference>
<evidence type="ECO:0000256" key="1">
    <source>
        <dbReference type="ARBA" id="ARBA00002856"/>
    </source>
</evidence>
<evidence type="ECO:0000256" key="6">
    <source>
        <dbReference type="PROSITE-ProRule" id="PRU00335"/>
    </source>
</evidence>
<dbReference type="Gene3D" id="1.10.10.60">
    <property type="entry name" value="Homeodomain-like"/>
    <property type="match status" value="1"/>
</dbReference>
<dbReference type="PROSITE" id="PS50977">
    <property type="entry name" value="HTH_TETR_2"/>
    <property type="match status" value="1"/>
</dbReference>
<keyword evidence="9" id="KW-1185">Reference proteome</keyword>
<keyword evidence="5" id="KW-0804">Transcription</keyword>
<evidence type="ECO:0000256" key="4">
    <source>
        <dbReference type="ARBA" id="ARBA00023125"/>
    </source>
</evidence>
<dbReference type="InterPro" id="IPR009057">
    <property type="entry name" value="Homeodomain-like_sf"/>
</dbReference>
<dbReference type="PANTHER" id="PTHR30055">
    <property type="entry name" value="HTH-TYPE TRANSCRIPTIONAL REGULATOR RUTR"/>
    <property type="match status" value="1"/>
</dbReference>
<dbReference type="KEGG" id="rlc:K227x_32920"/>
<evidence type="ECO:0000259" key="7">
    <source>
        <dbReference type="PROSITE" id="PS50977"/>
    </source>
</evidence>
<dbReference type="PRINTS" id="PR00400">
    <property type="entry name" value="TETREPRESSOR"/>
</dbReference>
<feature type="DNA-binding region" description="H-T-H motif" evidence="6">
    <location>
        <begin position="36"/>
        <end position="55"/>
    </location>
</feature>
<evidence type="ECO:0000256" key="5">
    <source>
        <dbReference type="ARBA" id="ARBA00023163"/>
    </source>
</evidence>
<dbReference type="AlphaFoldDB" id="A0A517NCM2"/>
<dbReference type="SUPFAM" id="SSF48498">
    <property type="entry name" value="Tetracyclin repressor-like, C-terminal domain"/>
    <property type="match status" value="1"/>
</dbReference>
<dbReference type="PANTHER" id="PTHR30055:SF151">
    <property type="entry name" value="TRANSCRIPTIONAL REGULATORY PROTEIN"/>
    <property type="match status" value="1"/>
</dbReference>
<evidence type="ECO:0000256" key="2">
    <source>
        <dbReference type="ARBA" id="ARBA00022491"/>
    </source>
</evidence>
<evidence type="ECO:0000313" key="9">
    <source>
        <dbReference type="Proteomes" id="UP000318538"/>
    </source>
</evidence>
<dbReference type="GO" id="GO:0000976">
    <property type="term" value="F:transcription cis-regulatory region binding"/>
    <property type="evidence" value="ECO:0007669"/>
    <property type="project" value="TreeGrafter"/>
</dbReference>
<dbReference type="InterPro" id="IPR004111">
    <property type="entry name" value="Repressor_TetR_C"/>
</dbReference>
<dbReference type="InterPro" id="IPR001647">
    <property type="entry name" value="HTH_TetR"/>
</dbReference>
<dbReference type="Proteomes" id="UP000318538">
    <property type="component" value="Chromosome"/>
</dbReference>
<evidence type="ECO:0000313" key="8">
    <source>
        <dbReference type="EMBL" id="QDT04895.1"/>
    </source>
</evidence>
<dbReference type="GO" id="GO:0045892">
    <property type="term" value="P:negative regulation of DNA-templated transcription"/>
    <property type="evidence" value="ECO:0007669"/>
    <property type="project" value="InterPro"/>
</dbReference>
<dbReference type="GO" id="GO:0003700">
    <property type="term" value="F:DNA-binding transcription factor activity"/>
    <property type="evidence" value="ECO:0007669"/>
    <property type="project" value="TreeGrafter"/>
</dbReference>
<dbReference type="RefSeq" id="WP_145170725.1">
    <property type="nucleotide sequence ID" value="NZ_CP036525.1"/>
</dbReference>
<dbReference type="InterPro" id="IPR050109">
    <property type="entry name" value="HTH-type_TetR-like_transc_reg"/>
</dbReference>
<dbReference type="EMBL" id="CP036525">
    <property type="protein sequence ID" value="QDT04895.1"/>
    <property type="molecule type" value="Genomic_DNA"/>
</dbReference>
<keyword evidence="4 6" id="KW-0238">DNA-binding</keyword>
<keyword evidence="3" id="KW-0805">Transcription regulation</keyword>
<dbReference type="Pfam" id="PF00440">
    <property type="entry name" value="TetR_N"/>
    <property type="match status" value="1"/>
</dbReference>
<organism evidence="8 9">
    <name type="scientific">Rubripirellula lacrimiformis</name>
    <dbReference type="NCBI Taxonomy" id="1930273"/>
    <lineage>
        <taxon>Bacteria</taxon>
        <taxon>Pseudomonadati</taxon>
        <taxon>Planctomycetota</taxon>
        <taxon>Planctomycetia</taxon>
        <taxon>Pirellulales</taxon>
        <taxon>Pirellulaceae</taxon>
        <taxon>Rubripirellula</taxon>
    </lineage>
</organism>
<name>A0A517NCM2_9BACT</name>